<dbReference type="GO" id="GO:0007165">
    <property type="term" value="P:signal transduction"/>
    <property type="evidence" value="ECO:0007669"/>
    <property type="project" value="UniProtKB-KW"/>
</dbReference>
<dbReference type="InterPro" id="IPR035440">
    <property type="entry name" value="4HB_MCP_dom_sf"/>
</dbReference>
<name>A0A5C1NPQ7_9GAMM</name>
<feature type="domain" description="HAMP" evidence="15">
    <location>
        <begin position="209"/>
        <end position="261"/>
    </location>
</feature>
<keyword evidence="3" id="KW-0488">Methylation</keyword>
<dbReference type="Gene3D" id="1.20.120.30">
    <property type="entry name" value="Aspartate receptor, ligand-binding domain"/>
    <property type="match status" value="1"/>
</dbReference>
<keyword evidence="4" id="KW-0145">Chemotaxis</keyword>
<dbReference type="FunFam" id="1.10.287.950:FF:000001">
    <property type="entry name" value="Methyl-accepting chemotaxis sensory transducer"/>
    <property type="match status" value="1"/>
</dbReference>
<evidence type="ECO:0000313" key="16">
    <source>
        <dbReference type="EMBL" id="QEM83789.1"/>
    </source>
</evidence>
<evidence type="ECO:0000256" key="6">
    <source>
        <dbReference type="ARBA" id="ARBA00022692"/>
    </source>
</evidence>
<keyword evidence="17" id="KW-1185">Reference proteome</keyword>
<evidence type="ECO:0000259" key="14">
    <source>
        <dbReference type="PROSITE" id="PS50111"/>
    </source>
</evidence>
<evidence type="ECO:0000256" key="4">
    <source>
        <dbReference type="ARBA" id="ARBA00022500"/>
    </source>
</evidence>
<dbReference type="AlphaFoldDB" id="A0A5C1NPQ7"/>
<dbReference type="InterPro" id="IPR003660">
    <property type="entry name" value="HAMP_dom"/>
</dbReference>
<dbReference type="PROSITE" id="PS50885">
    <property type="entry name" value="HAMP"/>
    <property type="match status" value="1"/>
</dbReference>
<keyword evidence="5" id="KW-0997">Cell inner membrane</keyword>
<dbReference type="InterPro" id="IPR004090">
    <property type="entry name" value="Chemotax_Me-accpt_rcpt"/>
</dbReference>
<evidence type="ECO:0000256" key="7">
    <source>
        <dbReference type="ARBA" id="ARBA00022989"/>
    </source>
</evidence>
<dbReference type="Proteomes" id="UP000324285">
    <property type="component" value="Chromosome"/>
</dbReference>
<evidence type="ECO:0000256" key="2">
    <source>
        <dbReference type="ARBA" id="ARBA00022475"/>
    </source>
</evidence>
<protein>
    <submittedName>
        <fullName evidence="16">Tar ligand binding domain-containing protein</fullName>
    </submittedName>
</protein>
<evidence type="ECO:0000256" key="12">
    <source>
        <dbReference type="SAM" id="MobiDB-lite"/>
    </source>
</evidence>
<keyword evidence="2" id="KW-1003">Cell membrane</keyword>
<keyword evidence="9 11" id="KW-0807">Transducer</keyword>
<comment type="subcellular location">
    <subcellularLocation>
        <location evidence="1">Cell inner membrane</location>
        <topology evidence="1">Multi-pass membrane protein</topology>
    </subcellularLocation>
</comment>
<dbReference type="InterPro" id="IPR051310">
    <property type="entry name" value="MCP_chemotaxis"/>
</dbReference>
<dbReference type="PROSITE" id="PS50111">
    <property type="entry name" value="CHEMOTAXIS_TRANSDUC_2"/>
    <property type="match status" value="1"/>
</dbReference>
<comment type="similarity">
    <text evidence="10">Belongs to the methyl-accepting chemotaxis (MCP) protein family.</text>
</comment>
<dbReference type="PANTHER" id="PTHR43531">
    <property type="entry name" value="PROTEIN ICFG"/>
    <property type="match status" value="1"/>
</dbReference>
<feature type="domain" description="Methyl-accepting transducer" evidence="14">
    <location>
        <begin position="266"/>
        <end position="495"/>
    </location>
</feature>
<accession>A0A5C1NPQ7</accession>
<dbReference type="Pfam" id="PF00672">
    <property type="entry name" value="HAMP"/>
    <property type="match status" value="1"/>
</dbReference>
<dbReference type="InterPro" id="IPR004089">
    <property type="entry name" value="MCPsignal_dom"/>
</dbReference>
<dbReference type="InterPro" id="IPR003122">
    <property type="entry name" value="Tar_rcpt_lig-bd"/>
</dbReference>
<dbReference type="Gene3D" id="1.10.287.950">
    <property type="entry name" value="Methyl-accepting chemotaxis protein"/>
    <property type="match status" value="1"/>
</dbReference>
<gene>
    <name evidence="16" type="ORF">E4T21_21110</name>
</gene>
<dbReference type="SUPFAM" id="SSF58104">
    <property type="entry name" value="Methyl-accepting chemotaxis protein (MCP) signaling domain"/>
    <property type="match status" value="1"/>
</dbReference>
<evidence type="ECO:0000256" key="1">
    <source>
        <dbReference type="ARBA" id="ARBA00004429"/>
    </source>
</evidence>
<dbReference type="OrthoDB" id="2489132at2"/>
<evidence type="ECO:0000256" key="9">
    <source>
        <dbReference type="ARBA" id="ARBA00023224"/>
    </source>
</evidence>
<dbReference type="EMBL" id="CP038437">
    <property type="protein sequence ID" value="QEM83789.1"/>
    <property type="molecule type" value="Genomic_DNA"/>
</dbReference>
<dbReference type="CDD" id="cd11386">
    <property type="entry name" value="MCP_signal"/>
    <property type="match status" value="1"/>
</dbReference>
<evidence type="ECO:0000259" key="15">
    <source>
        <dbReference type="PROSITE" id="PS50885"/>
    </source>
</evidence>
<keyword evidence="6 13" id="KW-0812">Transmembrane</keyword>
<evidence type="ECO:0000256" key="11">
    <source>
        <dbReference type="PROSITE-ProRule" id="PRU00284"/>
    </source>
</evidence>
<keyword evidence="8 13" id="KW-0472">Membrane</keyword>
<evidence type="ECO:0000313" key="17">
    <source>
        <dbReference type="Proteomes" id="UP000324285"/>
    </source>
</evidence>
<evidence type="ECO:0000256" key="10">
    <source>
        <dbReference type="ARBA" id="ARBA00029447"/>
    </source>
</evidence>
<dbReference type="GO" id="GO:0004888">
    <property type="term" value="F:transmembrane signaling receptor activity"/>
    <property type="evidence" value="ECO:0007669"/>
    <property type="project" value="InterPro"/>
</dbReference>
<dbReference type="KEGG" id="hbh:E4T21_21110"/>
<evidence type="ECO:0000256" key="3">
    <source>
        <dbReference type="ARBA" id="ARBA00022481"/>
    </source>
</evidence>
<dbReference type="SMART" id="SM00283">
    <property type="entry name" value="MA"/>
    <property type="match status" value="1"/>
</dbReference>
<dbReference type="PANTHER" id="PTHR43531:SF14">
    <property type="entry name" value="METHYL-ACCEPTING CHEMOTAXIS PROTEIN I-RELATED"/>
    <property type="match status" value="1"/>
</dbReference>
<organism evidence="16 17">
    <name type="scientific">Halomonas binhaiensis</name>
    <dbReference type="NCBI Taxonomy" id="2562282"/>
    <lineage>
        <taxon>Bacteria</taxon>
        <taxon>Pseudomonadati</taxon>
        <taxon>Pseudomonadota</taxon>
        <taxon>Gammaproteobacteria</taxon>
        <taxon>Oceanospirillales</taxon>
        <taxon>Halomonadaceae</taxon>
        <taxon>Halomonas</taxon>
    </lineage>
</organism>
<evidence type="ECO:0000256" key="5">
    <source>
        <dbReference type="ARBA" id="ARBA00022519"/>
    </source>
</evidence>
<evidence type="ECO:0000256" key="13">
    <source>
        <dbReference type="SAM" id="Phobius"/>
    </source>
</evidence>
<dbReference type="Pfam" id="PF00015">
    <property type="entry name" value="MCPsignal"/>
    <property type="match status" value="1"/>
</dbReference>
<evidence type="ECO:0000256" key="8">
    <source>
        <dbReference type="ARBA" id="ARBA00023136"/>
    </source>
</evidence>
<dbReference type="GO" id="GO:0006935">
    <property type="term" value="P:chemotaxis"/>
    <property type="evidence" value="ECO:0007669"/>
    <property type="project" value="UniProtKB-KW"/>
</dbReference>
<feature type="region of interest" description="Disordered" evidence="12">
    <location>
        <begin position="530"/>
        <end position="558"/>
    </location>
</feature>
<dbReference type="SUPFAM" id="SSF47170">
    <property type="entry name" value="Aspartate receptor, ligand-binding domain"/>
    <property type="match status" value="1"/>
</dbReference>
<dbReference type="SMART" id="SM00304">
    <property type="entry name" value="HAMP"/>
    <property type="match status" value="1"/>
</dbReference>
<proteinExistence type="inferred from homology"/>
<keyword evidence="7 13" id="KW-1133">Transmembrane helix</keyword>
<sequence length="558" mass="60208">MFNQLRNVSIHSLIIALLLFLIMLTGTIVAIGTKTNGEAKQTMASIDAVNIQQLNQLNQTSAAFSSALFDMEVYRDTGEPRFLEKSAERIEQSEHHFNTFAASERLGDGIALGDAVEQAYHAVALSAPQLVTALTNGDVEGYDKLRDQLAPNILELNRTVRDFADYGNHRSNALMTSFEKVSANFSMLRYVALATILLGYGTVYLCIRRLIVTPLKLSVATLENIARCNLSSEIRVEGRNELSRLFSAMRNMQDSLTNTVSGVRQSSMQLVSVSQEIATGNIDLASRTEQQAASLEETASSMEEITTTVAQNADNAGQARHLALEASHTAEKGGEVVGQVVDTMGRISSSSREIAEITGMIDSIAFQTNILALNASVEAARAGEQGRGFAVVAGEVRSLASRSAEAARQIKALIETSASQVEDGASLARQAGDTMRDVVASVRRVSDIVDEIAVASREQSDGIVQIGQAVMQMDQATQLNASLVQKVSREAESLSRQANSLESSMAVFRLSSSPHETASLANRTLTLLPLVETDDASRPPQTSGKKPPSEDTDDWETF</sequence>
<dbReference type="PRINTS" id="PR00260">
    <property type="entry name" value="CHEMTRNSDUCR"/>
</dbReference>
<dbReference type="GO" id="GO:0005886">
    <property type="term" value="C:plasma membrane"/>
    <property type="evidence" value="ECO:0007669"/>
    <property type="project" value="UniProtKB-SubCell"/>
</dbReference>
<dbReference type="RefSeq" id="WP_149286909.1">
    <property type="nucleotide sequence ID" value="NZ_CP038437.2"/>
</dbReference>
<dbReference type="Pfam" id="PF02203">
    <property type="entry name" value="TarH"/>
    <property type="match status" value="1"/>
</dbReference>
<feature type="transmembrane region" description="Helical" evidence="13">
    <location>
        <begin position="187"/>
        <end position="207"/>
    </location>
</feature>
<reference evidence="16" key="1">
    <citation type="submission" date="2021-02" db="EMBL/GenBank/DDBJ databases">
        <title>Strain Y2R2, a novel species of the genus Halomonas.</title>
        <authorList>
            <person name="Huang H."/>
        </authorList>
    </citation>
    <scope>NUCLEOTIDE SEQUENCE</scope>
    <source>
        <strain evidence="16">Y2R2</strain>
    </source>
</reference>